<accession>A0A438DC03</accession>
<dbReference type="EMBL" id="QGNW01001698">
    <property type="protein sequence ID" value="RVW32985.1"/>
    <property type="molecule type" value="Genomic_DNA"/>
</dbReference>
<sequence length="52" mass="5714">MPCKNLYLKLQTGHSNEVDMGDTAGDIAGSLKSNINARYVILEEVDEQEDST</sequence>
<proteinExistence type="predicted"/>
<evidence type="ECO:0000313" key="2">
    <source>
        <dbReference type="Proteomes" id="UP000288805"/>
    </source>
</evidence>
<organism evidence="1 2">
    <name type="scientific">Vitis vinifera</name>
    <name type="common">Grape</name>
    <dbReference type="NCBI Taxonomy" id="29760"/>
    <lineage>
        <taxon>Eukaryota</taxon>
        <taxon>Viridiplantae</taxon>
        <taxon>Streptophyta</taxon>
        <taxon>Embryophyta</taxon>
        <taxon>Tracheophyta</taxon>
        <taxon>Spermatophyta</taxon>
        <taxon>Magnoliopsida</taxon>
        <taxon>eudicotyledons</taxon>
        <taxon>Gunneridae</taxon>
        <taxon>Pentapetalae</taxon>
        <taxon>rosids</taxon>
        <taxon>Vitales</taxon>
        <taxon>Vitaceae</taxon>
        <taxon>Viteae</taxon>
        <taxon>Vitis</taxon>
    </lineage>
</organism>
<comment type="caution">
    <text evidence="1">The sequence shown here is derived from an EMBL/GenBank/DDBJ whole genome shotgun (WGS) entry which is preliminary data.</text>
</comment>
<dbReference type="AlphaFoldDB" id="A0A438DC03"/>
<dbReference type="Proteomes" id="UP000288805">
    <property type="component" value="Unassembled WGS sequence"/>
</dbReference>
<gene>
    <name evidence="1" type="ORF">CK203_095590</name>
</gene>
<reference evidence="1 2" key="1">
    <citation type="journal article" date="2018" name="PLoS Genet.">
        <title>Population sequencing reveals clonal diversity and ancestral inbreeding in the grapevine cultivar Chardonnay.</title>
        <authorList>
            <person name="Roach M.J."/>
            <person name="Johnson D.L."/>
            <person name="Bohlmann J."/>
            <person name="van Vuuren H.J."/>
            <person name="Jones S.J."/>
            <person name="Pretorius I.S."/>
            <person name="Schmidt S.A."/>
            <person name="Borneman A.R."/>
        </authorList>
    </citation>
    <scope>NUCLEOTIDE SEQUENCE [LARGE SCALE GENOMIC DNA]</scope>
    <source>
        <strain evidence="2">cv. Chardonnay</strain>
        <tissue evidence="1">Leaf</tissue>
    </source>
</reference>
<name>A0A438DC03_VITVI</name>
<protein>
    <submittedName>
        <fullName evidence="1">Uncharacterized protein</fullName>
    </submittedName>
</protein>
<evidence type="ECO:0000313" key="1">
    <source>
        <dbReference type="EMBL" id="RVW32985.1"/>
    </source>
</evidence>